<reference evidence="1" key="1">
    <citation type="journal article" date="2023" name="GigaByte">
        <title>Genome assembly of the bearded iris, Iris pallida Lam.</title>
        <authorList>
            <person name="Bruccoleri R.E."/>
            <person name="Oakeley E.J."/>
            <person name="Faust A.M.E."/>
            <person name="Altorfer M."/>
            <person name="Dessus-Babus S."/>
            <person name="Burckhardt D."/>
            <person name="Oertli M."/>
            <person name="Naumann U."/>
            <person name="Petersen F."/>
            <person name="Wong J."/>
        </authorList>
    </citation>
    <scope>NUCLEOTIDE SEQUENCE</scope>
    <source>
        <strain evidence="1">GSM-AAB239-AS_SAM_17_03QT</strain>
    </source>
</reference>
<dbReference type="Proteomes" id="UP001140949">
    <property type="component" value="Unassembled WGS sequence"/>
</dbReference>
<reference evidence="1" key="2">
    <citation type="submission" date="2023-04" db="EMBL/GenBank/DDBJ databases">
        <authorList>
            <person name="Bruccoleri R.E."/>
            <person name="Oakeley E.J."/>
            <person name="Faust A.-M."/>
            <person name="Dessus-Babus S."/>
            <person name="Altorfer M."/>
            <person name="Burckhardt D."/>
            <person name="Oertli M."/>
            <person name="Naumann U."/>
            <person name="Petersen F."/>
            <person name="Wong J."/>
        </authorList>
    </citation>
    <scope>NUCLEOTIDE SEQUENCE</scope>
    <source>
        <strain evidence="1">GSM-AAB239-AS_SAM_17_03QT</strain>
        <tissue evidence="1">Leaf</tissue>
    </source>
</reference>
<dbReference type="EMBL" id="JANAVB010044419">
    <property type="protein sequence ID" value="KAJ6791474.1"/>
    <property type="molecule type" value="Genomic_DNA"/>
</dbReference>
<evidence type="ECO:0000313" key="2">
    <source>
        <dbReference type="Proteomes" id="UP001140949"/>
    </source>
</evidence>
<sequence>MKWSWTTARARGGVCCDRERGFRGMIKGGICRPRRIQKGLTGLTGGGLAPGDVSAGYFSRDYQGVPAARHDRCENAKEKVQDGLWCQRPMHID</sequence>
<keyword evidence="2" id="KW-1185">Reference proteome</keyword>
<evidence type="ECO:0000313" key="1">
    <source>
        <dbReference type="EMBL" id="KAJ6791474.1"/>
    </source>
</evidence>
<comment type="caution">
    <text evidence="1">The sequence shown here is derived from an EMBL/GenBank/DDBJ whole genome shotgun (WGS) entry which is preliminary data.</text>
</comment>
<accession>A0AAX6DI97</accession>
<dbReference type="AlphaFoldDB" id="A0AAX6DI97"/>
<proteinExistence type="predicted"/>
<protein>
    <submittedName>
        <fullName evidence="1">Uncharacterized protein</fullName>
    </submittedName>
</protein>
<organism evidence="1 2">
    <name type="scientific">Iris pallida</name>
    <name type="common">Sweet iris</name>
    <dbReference type="NCBI Taxonomy" id="29817"/>
    <lineage>
        <taxon>Eukaryota</taxon>
        <taxon>Viridiplantae</taxon>
        <taxon>Streptophyta</taxon>
        <taxon>Embryophyta</taxon>
        <taxon>Tracheophyta</taxon>
        <taxon>Spermatophyta</taxon>
        <taxon>Magnoliopsida</taxon>
        <taxon>Liliopsida</taxon>
        <taxon>Asparagales</taxon>
        <taxon>Iridaceae</taxon>
        <taxon>Iridoideae</taxon>
        <taxon>Irideae</taxon>
        <taxon>Iris</taxon>
    </lineage>
</organism>
<name>A0AAX6DI97_IRIPA</name>
<gene>
    <name evidence="1" type="ORF">M6B38_245005</name>
</gene>